<evidence type="ECO:0000256" key="1">
    <source>
        <dbReference type="ARBA" id="ARBA00022741"/>
    </source>
</evidence>
<evidence type="ECO:0000256" key="5">
    <source>
        <dbReference type="ARBA" id="ARBA00038437"/>
    </source>
</evidence>
<feature type="compositionally biased region" description="Basic residues" evidence="7">
    <location>
        <begin position="393"/>
        <end position="419"/>
    </location>
</feature>
<dbReference type="InterPro" id="IPR014001">
    <property type="entry name" value="Helicase_ATP-bd"/>
</dbReference>
<keyword evidence="2 6" id="KW-0378">Hydrolase</keyword>
<dbReference type="Pfam" id="PF00270">
    <property type="entry name" value="DEAD"/>
    <property type="match status" value="1"/>
</dbReference>
<evidence type="ECO:0000313" key="11">
    <source>
        <dbReference type="Proteomes" id="UP000479132"/>
    </source>
</evidence>
<dbReference type="InterPro" id="IPR011545">
    <property type="entry name" value="DEAD/DEAH_box_helicase_dom"/>
</dbReference>
<evidence type="ECO:0000256" key="3">
    <source>
        <dbReference type="ARBA" id="ARBA00022806"/>
    </source>
</evidence>
<evidence type="ECO:0000259" key="9">
    <source>
        <dbReference type="PROSITE" id="PS51194"/>
    </source>
</evidence>
<accession>A0A6M1SVP5</accession>
<evidence type="ECO:0000256" key="4">
    <source>
        <dbReference type="ARBA" id="ARBA00022840"/>
    </source>
</evidence>
<name>A0A6M1SVP5_9BACT</name>
<evidence type="ECO:0000313" key="10">
    <source>
        <dbReference type="EMBL" id="NGP88008.1"/>
    </source>
</evidence>
<dbReference type="SMART" id="SM00490">
    <property type="entry name" value="HELICc"/>
    <property type="match status" value="1"/>
</dbReference>
<evidence type="ECO:0000256" key="2">
    <source>
        <dbReference type="ARBA" id="ARBA00022801"/>
    </source>
</evidence>
<proteinExistence type="inferred from homology"/>
<dbReference type="CDD" id="cd18787">
    <property type="entry name" value="SF2_C_DEAD"/>
    <property type="match status" value="1"/>
</dbReference>
<evidence type="ECO:0000259" key="8">
    <source>
        <dbReference type="PROSITE" id="PS51192"/>
    </source>
</evidence>
<feature type="compositionally biased region" description="Basic residues" evidence="7">
    <location>
        <begin position="370"/>
        <end position="383"/>
    </location>
</feature>
<comment type="caution">
    <text evidence="10">The sequence shown here is derived from an EMBL/GenBank/DDBJ whole genome shotgun (WGS) entry which is preliminary data.</text>
</comment>
<keyword evidence="4 6" id="KW-0067">ATP-binding</keyword>
<dbReference type="PROSITE" id="PS51194">
    <property type="entry name" value="HELICASE_CTER"/>
    <property type="match status" value="1"/>
</dbReference>
<evidence type="ECO:0000256" key="6">
    <source>
        <dbReference type="RuleBase" id="RU000492"/>
    </source>
</evidence>
<dbReference type="InterPro" id="IPR000629">
    <property type="entry name" value="RNA-helicase_DEAD-box_CS"/>
</dbReference>
<dbReference type="Proteomes" id="UP000479132">
    <property type="component" value="Unassembled WGS sequence"/>
</dbReference>
<keyword evidence="3 6" id="KW-0347">Helicase</keyword>
<dbReference type="GO" id="GO:0003676">
    <property type="term" value="F:nucleic acid binding"/>
    <property type="evidence" value="ECO:0007669"/>
    <property type="project" value="InterPro"/>
</dbReference>
<dbReference type="PANTHER" id="PTHR47959">
    <property type="entry name" value="ATP-DEPENDENT RNA HELICASE RHLE-RELATED"/>
    <property type="match status" value="1"/>
</dbReference>
<dbReference type="InterPro" id="IPR027417">
    <property type="entry name" value="P-loop_NTPase"/>
</dbReference>
<dbReference type="SUPFAM" id="SSF52540">
    <property type="entry name" value="P-loop containing nucleoside triphosphate hydrolases"/>
    <property type="match status" value="1"/>
</dbReference>
<dbReference type="PANTHER" id="PTHR47959:SF13">
    <property type="entry name" value="ATP-DEPENDENT RNA HELICASE RHLE"/>
    <property type="match status" value="1"/>
</dbReference>
<dbReference type="SMART" id="SM00487">
    <property type="entry name" value="DEXDc"/>
    <property type="match status" value="1"/>
</dbReference>
<dbReference type="GO" id="GO:0003724">
    <property type="term" value="F:RNA helicase activity"/>
    <property type="evidence" value="ECO:0007669"/>
    <property type="project" value="UniProtKB-ARBA"/>
</dbReference>
<feature type="domain" description="Helicase C-terminal" evidence="9">
    <location>
        <begin position="200"/>
        <end position="362"/>
    </location>
</feature>
<feature type="compositionally biased region" description="Basic and acidic residues" evidence="7">
    <location>
        <begin position="355"/>
        <end position="369"/>
    </location>
</feature>
<dbReference type="PROSITE" id="PS51192">
    <property type="entry name" value="HELICASE_ATP_BIND_1"/>
    <property type="match status" value="1"/>
</dbReference>
<protein>
    <submittedName>
        <fullName evidence="10">DEAD/DEAH box helicase</fullName>
    </submittedName>
</protein>
<dbReference type="GO" id="GO:0005524">
    <property type="term" value="F:ATP binding"/>
    <property type="evidence" value="ECO:0007669"/>
    <property type="project" value="UniProtKB-KW"/>
</dbReference>
<dbReference type="Gene3D" id="3.40.50.300">
    <property type="entry name" value="P-loop containing nucleotide triphosphate hydrolases"/>
    <property type="match status" value="2"/>
</dbReference>
<feature type="region of interest" description="Disordered" evidence="7">
    <location>
        <begin position="355"/>
        <end position="477"/>
    </location>
</feature>
<sequence>MGLRDLRYEEATPIQEECIPLILNGQDVIGAAQTGTGKTGAFVIPLLQKIIKNDSEHTQALILSPTRELAQQIEEQIFALGYHTGVSSATVTGGSDYGTQVKAIRAGVDIIVATPGRLIDQMNVLNLDFSGLEYLVLDEADRMLDMGFLPDVMKIVKQLPTDRQTMLFSATMVEEVQKVVDEVMKNPAEVEFEVSKPADSVDQQIYFVHPKKKLSLFEQLFDADKYKTAIVFCATRRGTDEVERMLKKRGVNAVSMHGDRDQQERNEALRKFKNKTHPVMVATDVLSRGIDIDDVSLIVNFDVPNNPEDYIHRIGRTGRYDKEGTAITFVSNKDKKYYHAIKNVVGDQLTVKEISDKGKGDKKSKDSSKQRTKKNKSSNKGQKKSKDQDKGSSKKSQKKTSKDKRKPRPPRPGSRKKKKNQPDSATSSNGRQKESQPKKTDKKQVKKKDTNKKKESSQQAKPTKKKPSSKEVKEKAQKILERHRKDAEEEDYFQPEVIEKAVSRNRRSLKPAKGLWGIIKSYIPKIGS</sequence>
<dbReference type="Pfam" id="PF00271">
    <property type="entry name" value="Helicase_C"/>
    <property type="match status" value="1"/>
</dbReference>
<organism evidence="10 11">
    <name type="scientific">Fodinibius halophilus</name>
    <dbReference type="NCBI Taxonomy" id="1736908"/>
    <lineage>
        <taxon>Bacteria</taxon>
        <taxon>Pseudomonadati</taxon>
        <taxon>Balneolota</taxon>
        <taxon>Balneolia</taxon>
        <taxon>Balneolales</taxon>
        <taxon>Balneolaceae</taxon>
        <taxon>Fodinibius</taxon>
    </lineage>
</organism>
<dbReference type="InterPro" id="IPR044742">
    <property type="entry name" value="DEAD/DEAH_RhlB"/>
</dbReference>
<keyword evidence="11" id="KW-1185">Reference proteome</keyword>
<comment type="similarity">
    <text evidence="5 6">Belongs to the DEAD box helicase family.</text>
</comment>
<feature type="compositionally biased region" description="Basic and acidic residues" evidence="7">
    <location>
        <begin position="468"/>
        <end position="477"/>
    </location>
</feature>
<dbReference type="InterPro" id="IPR050079">
    <property type="entry name" value="DEAD_box_RNA_helicase"/>
</dbReference>
<feature type="compositionally biased region" description="Basic and acidic residues" evidence="7">
    <location>
        <begin position="431"/>
        <end position="443"/>
    </location>
</feature>
<dbReference type="CDD" id="cd00268">
    <property type="entry name" value="DEADc"/>
    <property type="match status" value="1"/>
</dbReference>
<dbReference type="EMBL" id="JAALLS010000006">
    <property type="protein sequence ID" value="NGP88008.1"/>
    <property type="molecule type" value="Genomic_DNA"/>
</dbReference>
<dbReference type="AlphaFoldDB" id="A0A6M1SVP5"/>
<dbReference type="InterPro" id="IPR001650">
    <property type="entry name" value="Helicase_C-like"/>
</dbReference>
<keyword evidence="1 6" id="KW-0547">Nucleotide-binding</keyword>
<reference evidence="10 11" key="1">
    <citation type="submission" date="2020-02" db="EMBL/GenBank/DDBJ databases">
        <title>Aliifodinibius halophilus 2W32, complete genome.</title>
        <authorList>
            <person name="Li Y."/>
            <person name="Wu S."/>
        </authorList>
    </citation>
    <scope>NUCLEOTIDE SEQUENCE [LARGE SCALE GENOMIC DNA]</scope>
    <source>
        <strain evidence="10 11">2W32</strain>
    </source>
</reference>
<dbReference type="GO" id="GO:0016787">
    <property type="term" value="F:hydrolase activity"/>
    <property type="evidence" value="ECO:0007669"/>
    <property type="project" value="UniProtKB-KW"/>
</dbReference>
<gene>
    <name evidence="10" type="ORF">G3569_06555</name>
</gene>
<dbReference type="PROSITE" id="PS00039">
    <property type="entry name" value="DEAD_ATP_HELICASE"/>
    <property type="match status" value="1"/>
</dbReference>
<evidence type="ECO:0000256" key="7">
    <source>
        <dbReference type="SAM" id="MobiDB-lite"/>
    </source>
</evidence>
<feature type="domain" description="Helicase ATP-binding" evidence="8">
    <location>
        <begin position="19"/>
        <end position="190"/>
    </location>
</feature>
<dbReference type="GO" id="GO:0005829">
    <property type="term" value="C:cytosol"/>
    <property type="evidence" value="ECO:0007669"/>
    <property type="project" value="TreeGrafter"/>
</dbReference>